<feature type="signal peptide" evidence="4">
    <location>
        <begin position="1"/>
        <end position="16"/>
    </location>
</feature>
<dbReference type="PRINTS" id="PR00765">
    <property type="entry name" value="CRBOXYPTASEA"/>
</dbReference>
<organism evidence="7 8">
    <name type="scientific">Pseudoalteromonas ulvae</name>
    <dbReference type="NCBI Taxonomy" id="107327"/>
    <lineage>
        <taxon>Bacteria</taxon>
        <taxon>Pseudomonadati</taxon>
        <taxon>Pseudomonadota</taxon>
        <taxon>Gammaproteobacteria</taxon>
        <taxon>Alteromonadales</taxon>
        <taxon>Pseudoalteromonadaceae</taxon>
        <taxon>Pseudoalteromonas</taxon>
    </lineage>
</organism>
<evidence type="ECO:0000256" key="3">
    <source>
        <dbReference type="PROSITE-ProRule" id="PRU01379"/>
    </source>
</evidence>
<dbReference type="Proteomes" id="UP000194841">
    <property type="component" value="Unassembled WGS sequence"/>
</dbReference>
<dbReference type="EMBL" id="MWPV01000003">
    <property type="protein sequence ID" value="OUL57662.1"/>
    <property type="molecule type" value="Genomic_DNA"/>
</dbReference>
<dbReference type="InterPro" id="IPR035986">
    <property type="entry name" value="PKD_dom_sf"/>
</dbReference>
<evidence type="ECO:0000313" key="8">
    <source>
        <dbReference type="Proteomes" id="UP000194841"/>
    </source>
</evidence>
<feature type="active site" description="Proton donor/acceptor" evidence="3">
    <location>
        <position position="380"/>
    </location>
</feature>
<dbReference type="Gene3D" id="2.60.40.10">
    <property type="entry name" value="Immunoglobulins"/>
    <property type="match status" value="1"/>
</dbReference>
<dbReference type="RefSeq" id="WP_086744247.1">
    <property type="nucleotide sequence ID" value="NZ_MWPV01000003.1"/>
</dbReference>
<dbReference type="Pfam" id="PF18911">
    <property type="entry name" value="PKD_4"/>
    <property type="match status" value="1"/>
</dbReference>
<feature type="domain" description="Peptidase M14" evidence="6">
    <location>
        <begin position="104"/>
        <end position="411"/>
    </location>
</feature>
<dbReference type="GO" id="GO:0008270">
    <property type="term" value="F:zinc ion binding"/>
    <property type="evidence" value="ECO:0007669"/>
    <property type="project" value="InterPro"/>
</dbReference>
<accession>A0A244CPY2</accession>
<dbReference type="PANTHER" id="PTHR11705:SF119">
    <property type="entry name" value="OS02G0119300 PROTEIN"/>
    <property type="match status" value="1"/>
</dbReference>
<dbReference type="PROSITE" id="PS50093">
    <property type="entry name" value="PKD"/>
    <property type="match status" value="1"/>
</dbReference>
<dbReference type="SUPFAM" id="SSF53187">
    <property type="entry name" value="Zn-dependent exopeptidases"/>
    <property type="match status" value="1"/>
</dbReference>
<reference evidence="7 8" key="1">
    <citation type="submission" date="2017-02" db="EMBL/GenBank/DDBJ databases">
        <title>Pseudoalteromonas ulvae TC14 Genome.</title>
        <authorList>
            <person name="Molmeret M."/>
        </authorList>
    </citation>
    <scope>NUCLEOTIDE SEQUENCE [LARGE SCALE GENOMIC DNA]</scope>
    <source>
        <strain evidence="7">TC14</strain>
    </source>
</reference>
<dbReference type="SUPFAM" id="SSF49299">
    <property type="entry name" value="PKD domain"/>
    <property type="match status" value="1"/>
</dbReference>
<dbReference type="InterPro" id="IPR013783">
    <property type="entry name" value="Ig-like_fold"/>
</dbReference>
<feature type="domain" description="PKD" evidence="5">
    <location>
        <begin position="626"/>
        <end position="695"/>
    </location>
</feature>
<dbReference type="AlphaFoldDB" id="A0A244CPY2"/>
<dbReference type="InterPro" id="IPR022409">
    <property type="entry name" value="PKD/Chitinase_dom"/>
</dbReference>
<dbReference type="GO" id="GO:0004181">
    <property type="term" value="F:metallocarboxypeptidase activity"/>
    <property type="evidence" value="ECO:0007669"/>
    <property type="project" value="InterPro"/>
</dbReference>
<keyword evidence="4" id="KW-0732">Signal</keyword>
<dbReference type="OrthoDB" id="9811296at2"/>
<comment type="caution">
    <text evidence="7">The sequence shown here is derived from an EMBL/GenBank/DDBJ whole genome shotgun (WGS) entry which is preliminary data.</text>
</comment>
<protein>
    <submittedName>
        <fullName evidence="7">Uncharacterized protein</fullName>
    </submittedName>
</protein>
<comment type="similarity">
    <text evidence="2 3">Belongs to the peptidase M14 family.</text>
</comment>
<evidence type="ECO:0000256" key="2">
    <source>
        <dbReference type="ARBA" id="ARBA00005988"/>
    </source>
</evidence>
<evidence type="ECO:0000259" key="6">
    <source>
        <dbReference type="PROSITE" id="PS52035"/>
    </source>
</evidence>
<proteinExistence type="inferred from homology"/>
<dbReference type="SMART" id="SM00089">
    <property type="entry name" value="PKD"/>
    <property type="match status" value="1"/>
</dbReference>
<dbReference type="GO" id="GO:0005615">
    <property type="term" value="C:extracellular space"/>
    <property type="evidence" value="ECO:0007669"/>
    <property type="project" value="TreeGrafter"/>
</dbReference>
<keyword evidence="8" id="KW-1185">Reference proteome</keyword>
<name>A0A244CPY2_PSEDV</name>
<evidence type="ECO:0000259" key="5">
    <source>
        <dbReference type="PROSITE" id="PS50093"/>
    </source>
</evidence>
<dbReference type="Gene3D" id="3.40.630.10">
    <property type="entry name" value="Zn peptidases"/>
    <property type="match status" value="1"/>
</dbReference>
<dbReference type="InterPro" id="IPR000834">
    <property type="entry name" value="Peptidase_M14"/>
</dbReference>
<sequence length="728" mass="80040">MALLSPLLLASTLFMAGVENPVYLAKFDNKQQEIQTRISFHHALLTDEKNGVLLQLTNDEVLKLQSKGITLSAADDLWQRKARELSYQQTSLNIQQAGIPGFPCYSTVEETFAQLQMLLEQYPDLTDWQDIGDSWQKENGGEGYDLNVLKIGNKNLVNPPVLFIQSGLHARELATAGLTLDFAKLLLEDAKVDADIAWILDRHQIHILFQSNPDGRKIAEKGFLHRKNNNENHCANGNVGVDLNRNYSFGWNSVSGGSSGQACQETYRGPSAGSEPEVAAIENYVRSLYPDVRGPNDSDGAPETTPGLYLDIHSYSRLILWPWGHTNAPAPNQAGLEALGKKLAYFNKYMPQQSIGLYATDGTSDNLAYGELGVAHITFELGTEFFQSCSYYDTVLKPDNIEALLYAAKVVEAPYLLSQGPDIESIEGLSTENGQIRIQARATEERFSRLNGNLATDNIAQVHFSLNAYPEADNTRIAEISDGSADSPTENAIITFDETDLIDGQVTLYVQAKDSGGQVGPVSAFKVDTRLPELNAQVECTGAKCAFKTGNSLGGFSYLWRLSDSDSRTEAEFLAVMPQIGVNKVTYQLTNQFGVTQSKELDVLVDQLFEPVADYSESCQEYVCQFDGALSTDEDSLGLNYEWKINAKVESEAASFSHDFSQAGTYDVQLKVTDEHGQISLKETQVVLTAPVVIVEPPVVVEPPEKKSGGSFGWLALGFLAVFSRLRK</sequence>
<evidence type="ECO:0000313" key="7">
    <source>
        <dbReference type="EMBL" id="OUL57662.1"/>
    </source>
</evidence>
<feature type="chain" id="PRO_5011274818" evidence="4">
    <location>
        <begin position="17"/>
        <end position="728"/>
    </location>
</feature>
<dbReference type="PROSITE" id="PS52035">
    <property type="entry name" value="PEPTIDASE_M14"/>
    <property type="match status" value="1"/>
</dbReference>
<evidence type="ECO:0000256" key="4">
    <source>
        <dbReference type="SAM" id="SignalP"/>
    </source>
</evidence>
<dbReference type="SMART" id="SM00631">
    <property type="entry name" value="Zn_pept"/>
    <property type="match status" value="1"/>
</dbReference>
<gene>
    <name evidence="7" type="ORF">B1199_11405</name>
</gene>
<dbReference type="CDD" id="cd00146">
    <property type="entry name" value="PKD"/>
    <property type="match status" value="1"/>
</dbReference>
<dbReference type="GO" id="GO:0006508">
    <property type="term" value="P:proteolysis"/>
    <property type="evidence" value="ECO:0007669"/>
    <property type="project" value="InterPro"/>
</dbReference>
<evidence type="ECO:0000256" key="1">
    <source>
        <dbReference type="ARBA" id="ARBA00001947"/>
    </source>
</evidence>
<comment type="cofactor">
    <cofactor evidence="1">
        <name>Zn(2+)</name>
        <dbReference type="ChEBI" id="CHEBI:29105"/>
    </cofactor>
</comment>
<dbReference type="InterPro" id="IPR000601">
    <property type="entry name" value="PKD_dom"/>
</dbReference>
<dbReference type="Pfam" id="PF00246">
    <property type="entry name" value="Peptidase_M14"/>
    <property type="match status" value="1"/>
</dbReference>
<dbReference type="PANTHER" id="PTHR11705">
    <property type="entry name" value="PROTEASE FAMILY M14 CARBOXYPEPTIDASE A,B"/>
    <property type="match status" value="1"/>
</dbReference>